<dbReference type="GO" id="GO:0004252">
    <property type="term" value="F:serine-type endopeptidase activity"/>
    <property type="evidence" value="ECO:0007669"/>
    <property type="project" value="UniProtKB-UniRule"/>
</dbReference>
<dbReference type="EMBL" id="DF933818">
    <property type="protein sequence ID" value="GAM36943.1"/>
    <property type="molecule type" value="Genomic_DNA"/>
</dbReference>
<comment type="similarity">
    <text evidence="1 10">Belongs to the peptidase S8 family.</text>
</comment>
<evidence type="ECO:0000256" key="10">
    <source>
        <dbReference type="PROSITE-ProRule" id="PRU01240"/>
    </source>
</evidence>
<feature type="region of interest" description="Disordered" evidence="11">
    <location>
        <begin position="250"/>
        <end position="280"/>
    </location>
</feature>
<keyword evidence="9" id="KW-0539">Nucleus</keyword>
<feature type="compositionally biased region" description="Low complexity" evidence="11">
    <location>
        <begin position="259"/>
        <end position="270"/>
    </location>
</feature>
<accession>A0A6V8HEZ9</accession>
<feature type="domain" description="Peptidase S8/S53" evidence="12">
    <location>
        <begin position="666"/>
        <end position="922"/>
    </location>
</feature>
<protein>
    <submittedName>
        <fullName evidence="14">Uncharacterized protein</fullName>
    </submittedName>
</protein>
<evidence type="ECO:0000256" key="6">
    <source>
        <dbReference type="ARBA" id="ARBA00023015"/>
    </source>
</evidence>
<feature type="active site" description="Charge relay system" evidence="10">
    <location>
        <position position="888"/>
    </location>
</feature>
<dbReference type="InterPro" id="IPR001138">
    <property type="entry name" value="Zn2Cys6_DnaBD"/>
</dbReference>
<comment type="caution">
    <text evidence="14">The sequence shown here is derived from an EMBL/GenBank/DDBJ whole genome shotgun (WGS) entry which is preliminary data.</text>
</comment>
<name>A0A6V8HEZ9_TALPI</name>
<feature type="region of interest" description="Disordered" evidence="11">
    <location>
        <begin position="848"/>
        <end position="886"/>
    </location>
</feature>
<dbReference type="PANTHER" id="PTHR43806:SF11">
    <property type="entry name" value="CEREVISIN-RELATED"/>
    <property type="match status" value="1"/>
</dbReference>
<evidence type="ECO:0000256" key="9">
    <source>
        <dbReference type="ARBA" id="ARBA00023242"/>
    </source>
</evidence>
<dbReference type="PROSITE" id="PS51892">
    <property type="entry name" value="SUBTILASE"/>
    <property type="match status" value="1"/>
</dbReference>
<feature type="compositionally biased region" description="Acidic residues" evidence="11">
    <location>
        <begin position="859"/>
        <end position="868"/>
    </location>
</feature>
<dbReference type="InterPro" id="IPR015500">
    <property type="entry name" value="Peptidase_S8_subtilisin-rel"/>
</dbReference>
<dbReference type="AlphaFoldDB" id="A0A6V8HEZ9"/>
<reference evidence="15" key="1">
    <citation type="journal article" date="2015" name="Genome Announc.">
        <title>Draft genome sequence of Talaromyces cellulolyticus strain Y-94, a source of lignocellulosic biomass-degrading enzymes.</title>
        <authorList>
            <person name="Fujii T."/>
            <person name="Koike H."/>
            <person name="Sawayama S."/>
            <person name="Yano S."/>
            <person name="Inoue H."/>
        </authorList>
    </citation>
    <scope>NUCLEOTIDE SEQUENCE [LARGE SCALE GENOMIC DNA]</scope>
    <source>
        <strain evidence="15">Y-94</strain>
    </source>
</reference>
<feature type="domain" description="DUF7580" evidence="13">
    <location>
        <begin position="170"/>
        <end position="455"/>
    </location>
</feature>
<dbReference type="InterPro" id="IPR056002">
    <property type="entry name" value="DUF7580"/>
</dbReference>
<dbReference type="GO" id="GO:0000981">
    <property type="term" value="F:DNA-binding transcription factor activity, RNA polymerase II-specific"/>
    <property type="evidence" value="ECO:0007669"/>
    <property type="project" value="InterPro"/>
</dbReference>
<dbReference type="CDD" id="cd00067">
    <property type="entry name" value="GAL4"/>
    <property type="match status" value="1"/>
</dbReference>
<dbReference type="GO" id="GO:0006508">
    <property type="term" value="P:proteolysis"/>
    <property type="evidence" value="ECO:0007669"/>
    <property type="project" value="UniProtKB-KW"/>
</dbReference>
<evidence type="ECO:0000256" key="3">
    <source>
        <dbReference type="ARBA" id="ARBA00022729"/>
    </source>
</evidence>
<feature type="active site" description="Charge relay system" evidence="10">
    <location>
        <position position="713"/>
    </location>
</feature>
<dbReference type="Gene3D" id="3.40.50.200">
    <property type="entry name" value="Peptidase S8/S53 domain"/>
    <property type="match status" value="1"/>
</dbReference>
<dbReference type="PROSITE" id="PS00136">
    <property type="entry name" value="SUBTILASE_ASP"/>
    <property type="match status" value="1"/>
</dbReference>
<evidence type="ECO:0000313" key="15">
    <source>
        <dbReference type="Proteomes" id="UP000053095"/>
    </source>
</evidence>
<evidence type="ECO:0000259" key="13">
    <source>
        <dbReference type="Pfam" id="PF24476"/>
    </source>
</evidence>
<feature type="region of interest" description="Disordered" evidence="11">
    <location>
        <begin position="577"/>
        <end position="609"/>
    </location>
</feature>
<dbReference type="CDD" id="cd00306">
    <property type="entry name" value="Peptidases_S8_S53"/>
    <property type="match status" value="1"/>
</dbReference>
<dbReference type="InterPro" id="IPR036852">
    <property type="entry name" value="Peptidase_S8/S53_dom_sf"/>
</dbReference>
<evidence type="ECO:0000256" key="5">
    <source>
        <dbReference type="ARBA" id="ARBA00022825"/>
    </source>
</evidence>
<proteinExistence type="inferred from homology"/>
<dbReference type="InterPro" id="IPR023827">
    <property type="entry name" value="Peptidase_S8_Asp-AS"/>
</dbReference>
<dbReference type="SUPFAM" id="SSF52743">
    <property type="entry name" value="Subtilisin-like"/>
    <property type="match status" value="1"/>
</dbReference>
<dbReference type="Pfam" id="PF24476">
    <property type="entry name" value="DUF7580"/>
    <property type="match status" value="1"/>
</dbReference>
<sequence>MSETRCAPNLTAAFSRLLEIARSLLSRRLTYSRELQQAKVLAHISGLLALAIEAPNSLQSAFLVELVALCKWRSQTSSYRELIQRHPTSSSDLTVDPKIWLCQEAEKHANEGFLAYASCSAKEQETLQYFRTKKPYELVAIDNTNIPVYELDSVTEGDTLEDYPDFVTKDLYTALSEYSRCSCPQSKVSKKETPQHEARLHLTGRSSLSSGFAVFDFHFHSSPTLLPDEPFGHWQQLRLRVSSTRMALKKARFSEQETPSPNSVSSNNSPEVDSPTDQYEPMSKEDFCDLLRKDDGPVKICLQVKDRRLFDLRDPEVTDQSLARKQSIPLAQVLTSYDLSSKMKLVLGYTLARSMWQYYDSDWARASWSTQSIQFMREMHRMERLSVTCRPCFTVRFRDEDNVVPEYCDLRNICHKYPRILSLGTLLINIGWGDHNQAMQQDIYSPAQKINNECTLGQQVRSNPKWPRIGHGDKAAEELRTLYKDATMACFDSKLFKPICDRCSRKKTECVGQTNESCKGCVSAKQMCTYKAVPRLSKEALALGVQSRRKILLEKVVLPLRKALHLVNWEDSLDKPEAIPLKPDGNKRRPLGQRRYPCSGDPDHPGDSRLSLQKRIYRDSAQFFDDERLPDSELGVKCQQYVNWKEMFVKTAGSFEETELADSDRLKIAVLDTGLDKSHPDIEIELDRIWVYNNSKKMFEKSENGTIADSKGHGTHIVGLVLVYAADADLYVADVTVNGEADRGLIASAIRCAVDRKVDIISISFGFQQKIFGDALEKAIDYAKENKVHIFAAASNNGGNTGRSWPARYDGVFCIHSTDASGNPSGFNPTELEEINFATVGEAVESSWPGHLSQSPESLEIDCEDGDDTQGGAETPRVPPTEVKSGTSFATPIAASIAAFLLRYAKTHLDPEHVQQLKRHSVMRSVLKCMAGPKRKEFYYLTLRSNPDHLFGKEDPEDIRRDIITAIKQSG</sequence>
<keyword evidence="15" id="KW-1185">Reference proteome</keyword>
<keyword evidence="4 10" id="KW-0378">Hydrolase</keyword>
<dbReference type="Pfam" id="PF00082">
    <property type="entry name" value="Peptidase_S8"/>
    <property type="match status" value="1"/>
</dbReference>
<evidence type="ECO:0000256" key="4">
    <source>
        <dbReference type="ARBA" id="ARBA00022801"/>
    </source>
</evidence>
<dbReference type="InterPro" id="IPR050131">
    <property type="entry name" value="Peptidase_S8_subtilisin-like"/>
</dbReference>
<evidence type="ECO:0000256" key="1">
    <source>
        <dbReference type="ARBA" id="ARBA00011073"/>
    </source>
</evidence>
<feature type="active site" description="Charge relay system" evidence="10">
    <location>
        <position position="672"/>
    </location>
</feature>
<evidence type="ECO:0000256" key="7">
    <source>
        <dbReference type="ARBA" id="ARBA00023145"/>
    </source>
</evidence>
<dbReference type="PANTHER" id="PTHR43806">
    <property type="entry name" value="PEPTIDASE S8"/>
    <property type="match status" value="1"/>
</dbReference>
<keyword evidence="2 10" id="KW-0645">Protease</keyword>
<evidence type="ECO:0000256" key="11">
    <source>
        <dbReference type="SAM" id="MobiDB-lite"/>
    </source>
</evidence>
<evidence type="ECO:0000259" key="12">
    <source>
        <dbReference type="Pfam" id="PF00082"/>
    </source>
</evidence>
<evidence type="ECO:0000256" key="8">
    <source>
        <dbReference type="ARBA" id="ARBA00023163"/>
    </source>
</evidence>
<keyword evidence="5 10" id="KW-0720">Serine protease</keyword>
<evidence type="ECO:0000256" key="2">
    <source>
        <dbReference type="ARBA" id="ARBA00022670"/>
    </source>
</evidence>
<organism evidence="14 15">
    <name type="scientific">Talaromyces pinophilus</name>
    <name type="common">Penicillium pinophilum</name>
    <dbReference type="NCBI Taxonomy" id="128442"/>
    <lineage>
        <taxon>Eukaryota</taxon>
        <taxon>Fungi</taxon>
        <taxon>Dikarya</taxon>
        <taxon>Ascomycota</taxon>
        <taxon>Pezizomycotina</taxon>
        <taxon>Eurotiomycetes</taxon>
        <taxon>Eurotiomycetidae</taxon>
        <taxon>Eurotiales</taxon>
        <taxon>Trichocomaceae</taxon>
        <taxon>Talaromyces</taxon>
        <taxon>Talaromyces sect. Talaromyces</taxon>
    </lineage>
</organism>
<keyword evidence="7" id="KW-0865">Zymogen</keyword>
<evidence type="ECO:0000313" key="14">
    <source>
        <dbReference type="EMBL" id="GAM36943.1"/>
    </source>
</evidence>
<gene>
    <name evidence="14" type="ORF">TCE0_022f06439</name>
</gene>
<keyword evidence="3" id="KW-0732">Signal</keyword>
<dbReference type="PRINTS" id="PR00723">
    <property type="entry name" value="SUBTILISIN"/>
</dbReference>
<dbReference type="GO" id="GO:0008270">
    <property type="term" value="F:zinc ion binding"/>
    <property type="evidence" value="ECO:0007669"/>
    <property type="project" value="InterPro"/>
</dbReference>
<dbReference type="Proteomes" id="UP000053095">
    <property type="component" value="Unassembled WGS sequence"/>
</dbReference>
<dbReference type="InterPro" id="IPR000209">
    <property type="entry name" value="Peptidase_S8/S53_dom"/>
</dbReference>
<keyword evidence="8" id="KW-0804">Transcription</keyword>
<keyword evidence="6" id="KW-0805">Transcription regulation</keyword>